<dbReference type="SUPFAM" id="SSF53756">
    <property type="entry name" value="UDP-Glycosyltransferase/glycogen phosphorylase"/>
    <property type="match status" value="1"/>
</dbReference>
<feature type="domain" description="Glycosyl transferase family 1" evidence="2">
    <location>
        <begin position="168"/>
        <end position="287"/>
    </location>
</feature>
<dbReference type="STRING" id="1492898.SY85_07815"/>
<dbReference type="GO" id="GO:0016757">
    <property type="term" value="F:glycosyltransferase activity"/>
    <property type="evidence" value="ECO:0007669"/>
    <property type="project" value="InterPro"/>
</dbReference>
<dbReference type="EMBL" id="CP011390">
    <property type="protein sequence ID" value="ANE53373.1"/>
    <property type="molecule type" value="Genomic_DNA"/>
</dbReference>
<sequence length="343" mass="39621">MKYPNSGLYHYCLNLGLHVNPLLEEHGLPKLEFYVHRKDKAAFGPGNKVIIEHKRHRFFKPFIWNCRVWHAPFQTGRIVPYRNKSVQVVLTIHDLNALHEGKPIREQRESIARTQQLIKRSNVIVCVSEFCKNDVLKNCEVGNKPVYVIHNGSRHVEKPVLGINSYQPKRPFLFGIGYVNQKKNFHTLLALLEHDADLELVVAGRLDEPDYVSFMHKQAKGRKVEERLHILGPISESEKAWYMKNCKAYVHPSLAEGFGLPVVEAMEFGKPIFLSNLTSLPEVGGDVAFYFKSFEPAHMQQVLMDGLHTYSQNGLADRIRERGKLFDWKRSAQEYFKVYKSLL</sequence>
<keyword evidence="1" id="KW-0808">Transferase</keyword>
<evidence type="ECO:0008006" key="6">
    <source>
        <dbReference type="Google" id="ProtNLM"/>
    </source>
</evidence>
<reference evidence="5" key="1">
    <citation type="submission" date="2015-01" db="EMBL/GenBank/DDBJ databases">
        <title>Flavisolibacter sp./LCS9/ whole genome sequencing.</title>
        <authorList>
            <person name="Kim M.K."/>
            <person name="Srinivasan S."/>
            <person name="Lee J.-J."/>
        </authorList>
    </citation>
    <scope>NUCLEOTIDE SEQUENCE [LARGE SCALE GENOMIC DNA]</scope>
    <source>
        <strain evidence="5">LCS9</strain>
    </source>
</reference>
<evidence type="ECO:0000259" key="3">
    <source>
        <dbReference type="Pfam" id="PF13439"/>
    </source>
</evidence>
<dbReference type="PANTHER" id="PTHR46401:SF2">
    <property type="entry name" value="GLYCOSYLTRANSFERASE WBBK-RELATED"/>
    <property type="match status" value="1"/>
</dbReference>
<accession>A0A172U2W5</accession>
<dbReference type="InterPro" id="IPR001296">
    <property type="entry name" value="Glyco_trans_1"/>
</dbReference>
<dbReference type="Pfam" id="PF13439">
    <property type="entry name" value="Glyco_transf_4"/>
    <property type="match status" value="1"/>
</dbReference>
<dbReference type="Gene3D" id="3.40.50.2000">
    <property type="entry name" value="Glycogen Phosphorylase B"/>
    <property type="match status" value="2"/>
</dbReference>
<organism evidence="4 5">
    <name type="scientific">Flavisolibacter tropicus</name>
    <dbReference type="NCBI Taxonomy" id="1492898"/>
    <lineage>
        <taxon>Bacteria</taxon>
        <taxon>Pseudomonadati</taxon>
        <taxon>Bacteroidota</taxon>
        <taxon>Chitinophagia</taxon>
        <taxon>Chitinophagales</taxon>
        <taxon>Chitinophagaceae</taxon>
        <taxon>Flavisolibacter</taxon>
    </lineage>
</organism>
<dbReference type="KEGG" id="fla:SY85_07815"/>
<dbReference type="Pfam" id="PF00534">
    <property type="entry name" value="Glycos_transf_1"/>
    <property type="match status" value="1"/>
</dbReference>
<dbReference type="GO" id="GO:0009103">
    <property type="term" value="P:lipopolysaccharide biosynthetic process"/>
    <property type="evidence" value="ECO:0007669"/>
    <property type="project" value="TreeGrafter"/>
</dbReference>
<dbReference type="CDD" id="cd03809">
    <property type="entry name" value="GT4_MtfB-like"/>
    <property type="match status" value="1"/>
</dbReference>
<feature type="domain" description="Glycosyltransferase subfamily 4-like N-terminal" evidence="3">
    <location>
        <begin position="73"/>
        <end position="152"/>
    </location>
</feature>
<protein>
    <recommendedName>
        <fullName evidence="6">Group 1 glycosyl transferase</fullName>
    </recommendedName>
</protein>
<reference evidence="4 5" key="2">
    <citation type="journal article" date="2016" name="Int. J. Syst. Evol. Microbiol.">
        <title>Flavisolibacter tropicus sp. nov., isolated from tropical soil.</title>
        <authorList>
            <person name="Lee J.J."/>
            <person name="Kang M.S."/>
            <person name="Kim G.S."/>
            <person name="Lee C.S."/>
            <person name="Lim S."/>
            <person name="Lee J."/>
            <person name="Roh S.H."/>
            <person name="Kang H."/>
            <person name="Ha J.M."/>
            <person name="Bae S."/>
            <person name="Jung H.Y."/>
            <person name="Kim M.K."/>
        </authorList>
    </citation>
    <scope>NUCLEOTIDE SEQUENCE [LARGE SCALE GENOMIC DNA]</scope>
    <source>
        <strain evidence="4 5">LCS9</strain>
    </source>
</reference>
<evidence type="ECO:0000256" key="1">
    <source>
        <dbReference type="ARBA" id="ARBA00022679"/>
    </source>
</evidence>
<proteinExistence type="predicted"/>
<name>A0A172U2W5_9BACT</name>
<evidence type="ECO:0000313" key="5">
    <source>
        <dbReference type="Proteomes" id="UP000077177"/>
    </source>
</evidence>
<keyword evidence="5" id="KW-1185">Reference proteome</keyword>
<gene>
    <name evidence="4" type="ORF">SY85_07815</name>
</gene>
<dbReference type="InterPro" id="IPR028098">
    <property type="entry name" value="Glyco_trans_4-like_N"/>
</dbReference>
<evidence type="ECO:0000313" key="4">
    <source>
        <dbReference type="EMBL" id="ANE53373.1"/>
    </source>
</evidence>
<dbReference type="AlphaFoldDB" id="A0A172U2W5"/>
<dbReference type="PANTHER" id="PTHR46401">
    <property type="entry name" value="GLYCOSYLTRANSFERASE WBBK-RELATED"/>
    <property type="match status" value="1"/>
</dbReference>
<evidence type="ECO:0000259" key="2">
    <source>
        <dbReference type="Pfam" id="PF00534"/>
    </source>
</evidence>
<dbReference type="Proteomes" id="UP000077177">
    <property type="component" value="Chromosome"/>
</dbReference>